<feature type="non-terminal residue" evidence="1">
    <location>
        <position position="1"/>
    </location>
</feature>
<accession>A0ACC3DJN7</accession>
<protein>
    <submittedName>
        <fullName evidence="1">Uncharacterized protein</fullName>
    </submittedName>
</protein>
<organism evidence="1 2">
    <name type="scientific">Coniosporium uncinatum</name>
    <dbReference type="NCBI Taxonomy" id="93489"/>
    <lineage>
        <taxon>Eukaryota</taxon>
        <taxon>Fungi</taxon>
        <taxon>Dikarya</taxon>
        <taxon>Ascomycota</taxon>
        <taxon>Pezizomycotina</taxon>
        <taxon>Dothideomycetes</taxon>
        <taxon>Dothideomycetes incertae sedis</taxon>
        <taxon>Coniosporium</taxon>
    </lineage>
</organism>
<keyword evidence="2" id="KW-1185">Reference proteome</keyword>
<comment type="caution">
    <text evidence="1">The sequence shown here is derived from an EMBL/GenBank/DDBJ whole genome shotgun (WGS) entry which is preliminary data.</text>
</comment>
<gene>
    <name evidence="1" type="ORF">LTS18_011722</name>
</gene>
<evidence type="ECO:0000313" key="1">
    <source>
        <dbReference type="EMBL" id="KAK3076891.1"/>
    </source>
</evidence>
<dbReference type="Proteomes" id="UP001186974">
    <property type="component" value="Unassembled WGS sequence"/>
</dbReference>
<name>A0ACC3DJN7_9PEZI</name>
<reference evidence="1" key="1">
    <citation type="submission" date="2024-09" db="EMBL/GenBank/DDBJ databases">
        <title>Black Yeasts Isolated from many extreme environments.</title>
        <authorList>
            <person name="Coleine C."/>
            <person name="Stajich J.E."/>
            <person name="Selbmann L."/>
        </authorList>
    </citation>
    <scope>NUCLEOTIDE SEQUENCE</scope>
    <source>
        <strain evidence="1">CCFEE 5737</strain>
    </source>
</reference>
<sequence>LVAPPPLAPPNWIRSRIRRMFLISLGVPVDLDELLPPKRMGKLVLPYITPANESGAGPQSRQPSIDDRGGEGGGGAAGALDRVKREGENDSTTSVNTTASGTKKSRRPHTSSSTTTSRNQRPSEPPFDIPAVRRLCGTTTEALQRYADEELRQHRLRLEACIEEAAAVLEYWEKRLVAVREEKEAFEGVIGNLVRHARAGRK</sequence>
<dbReference type="EMBL" id="JAWDJW010003430">
    <property type="protein sequence ID" value="KAK3076891.1"/>
    <property type="molecule type" value="Genomic_DNA"/>
</dbReference>
<proteinExistence type="predicted"/>
<evidence type="ECO:0000313" key="2">
    <source>
        <dbReference type="Proteomes" id="UP001186974"/>
    </source>
</evidence>